<feature type="domain" description="Cytidyltransferase-like" evidence="15">
    <location>
        <begin position="6"/>
        <end position="144"/>
    </location>
</feature>
<gene>
    <name evidence="16" type="ORF">H8Q88_15675</name>
</gene>
<keyword evidence="10" id="KW-0520">NAD</keyword>
<dbReference type="Pfam" id="PF01467">
    <property type="entry name" value="CTP_transf_like"/>
    <property type="match status" value="1"/>
</dbReference>
<evidence type="ECO:0000256" key="5">
    <source>
        <dbReference type="ARBA" id="ARBA00022642"/>
    </source>
</evidence>
<accession>A0A9X0RBN0</accession>
<keyword evidence="5" id="KW-0662">Pyridine nucleotide biosynthesis</keyword>
<dbReference type="PANTHER" id="PTHR39321">
    <property type="entry name" value="NICOTINATE-NUCLEOTIDE ADENYLYLTRANSFERASE-RELATED"/>
    <property type="match status" value="1"/>
</dbReference>
<comment type="similarity">
    <text evidence="3">Belongs to the NadD family.</text>
</comment>
<organism evidence="16 17">
    <name type="scientific">Vibrio metschnikovii</name>
    <dbReference type="NCBI Taxonomy" id="28172"/>
    <lineage>
        <taxon>Bacteria</taxon>
        <taxon>Pseudomonadati</taxon>
        <taxon>Pseudomonadota</taxon>
        <taxon>Gammaproteobacteria</taxon>
        <taxon>Vibrionales</taxon>
        <taxon>Vibrionaceae</taxon>
        <taxon>Vibrio</taxon>
    </lineage>
</organism>
<evidence type="ECO:0000256" key="9">
    <source>
        <dbReference type="ARBA" id="ARBA00022840"/>
    </source>
</evidence>
<dbReference type="AlphaFoldDB" id="A0A9X0RBN0"/>
<keyword evidence="8" id="KW-0547">Nucleotide-binding</keyword>
<dbReference type="InterPro" id="IPR014729">
    <property type="entry name" value="Rossmann-like_a/b/a_fold"/>
</dbReference>
<keyword evidence="9" id="KW-0067">ATP-binding</keyword>
<dbReference type="EC" id="2.7.7.18" evidence="4"/>
<keyword evidence="17" id="KW-1185">Reference proteome</keyword>
<dbReference type="InterPro" id="IPR004821">
    <property type="entry name" value="Cyt_trans-like"/>
</dbReference>
<comment type="catalytic activity">
    <reaction evidence="14">
        <text>nicotinate beta-D-ribonucleotide + ATP + H(+) = deamido-NAD(+) + diphosphate</text>
        <dbReference type="Rhea" id="RHEA:22860"/>
        <dbReference type="ChEBI" id="CHEBI:15378"/>
        <dbReference type="ChEBI" id="CHEBI:30616"/>
        <dbReference type="ChEBI" id="CHEBI:33019"/>
        <dbReference type="ChEBI" id="CHEBI:57502"/>
        <dbReference type="ChEBI" id="CHEBI:58437"/>
        <dbReference type="EC" id="2.7.7.18"/>
    </reaction>
</comment>
<dbReference type="PANTHER" id="PTHR39321:SF3">
    <property type="entry name" value="PHOSPHOPANTETHEINE ADENYLYLTRANSFERASE"/>
    <property type="match status" value="1"/>
</dbReference>
<dbReference type="GO" id="GO:0004515">
    <property type="term" value="F:nicotinate-nucleotide adenylyltransferase activity"/>
    <property type="evidence" value="ECO:0007669"/>
    <property type="project" value="UniProtKB-EC"/>
</dbReference>
<evidence type="ECO:0000256" key="2">
    <source>
        <dbReference type="ARBA" id="ARBA00005019"/>
    </source>
</evidence>
<comment type="pathway">
    <text evidence="2">Cofactor biosynthesis; NAD(+) biosynthesis; deamido-NAD(+) from nicotinate D-ribonucleotide: step 1/1.</text>
</comment>
<reference evidence="16" key="1">
    <citation type="submission" date="2020-08" db="EMBL/GenBank/DDBJ databases">
        <title>Genome Sequencing and Pan-Genome Analysis of Migratory bird Vibrio Strains, Inner Mongolia.</title>
        <authorList>
            <person name="Zheng L."/>
        </authorList>
    </citation>
    <scope>NUCLEOTIDE SEQUENCE</scope>
    <source>
        <strain evidence="16">M13F</strain>
    </source>
</reference>
<dbReference type="SUPFAM" id="SSF52374">
    <property type="entry name" value="Nucleotidylyl transferase"/>
    <property type="match status" value="1"/>
</dbReference>
<evidence type="ECO:0000256" key="4">
    <source>
        <dbReference type="ARBA" id="ARBA00012389"/>
    </source>
</evidence>
<evidence type="ECO:0000259" key="15">
    <source>
        <dbReference type="Pfam" id="PF01467"/>
    </source>
</evidence>
<keyword evidence="7 16" id="KW-0548">Nucleotidyltransferase</keyword>
<comment type="function">
    <text evidence="1">Catalyzes the reversible adenylation of nicotinate mononucleotide (NaMN) to nicotinic acid adenine dinucleotide (NaAD).</text>
</comment>
<evidence type="ECO:0000256" key="3">
    <source>
        <dbReference type="ARBA" id="ARBA00009014"/>
    </source>
</evidence>
<evidence type="ECO:0000256" key="1">
    <source>
        <dbReference type="ARBA" id="ARBA00002324"/>
    </source>
</evidence>
<dbReference type="CDD" id="cd02165">
    <property type="entry name" value="NMNAT"/>
    <property type="match status" value="1"/>
</dbReference>
<dbReference type="RefSeq" id="WP_187026817.1">
    <property type="nucleotide sequence ID" value="NZ_CAWQCL010000004.1"/>
</dbReference>
<protein>
    <recommendedName>
        <fullName evidence="4">nicotinate-nucleotide adenylyltransferase</fullName>
        <ecNumber evidence="4">2.7.7.18</ecNumber>
    </recommendedName>
    <alternativeName>
        <fullName evidence="13">Deamido-NAD(+) diphosphorylase</fullName>
    </alternativeName>
    <alternativeName>
        <fullName evidence="12">Deamido-NAD(+) pyrophosphorylase</fullName>
    </alternativeName>
    <alternativeName>
        <fullName evidence="11">Nicotinate mononucleotide adenylyltransferase</fullName>
    </alternativeName>
</protein>
<evidence type="ECO:0000313" key="16">
    <source>
        <dbReference type="EMBL" id="MBC5852346.1"/>
    </source>
</evidence>
<dbReference type="NCBIfam" id="NF006479">
    <property type="entry name" value="PRK08887.1"/>
    <property type="match status" value="1"/>
</dbReference>
<evidence type="ECO:0000256" key="7">
    <source>
        <dbReference type="ARBA" id="ARBA00022695"/>
    </source>
</evidence>
<evidence type="ECO:0000256" key="11">
    <source>
        <dbReference type="ARBA" id="ARBA00031253"/>
    </source>
</evidence>
<evidence type="ECO:0000256" key="8">
    <source>
        <dbReference type="ARBA" id="ARBA00022741"/>
    </source>
</evidence>
<dbReference type="GO" id="GO:0005524">
    <property type="term" value="F:ATP binding"/>
    <property type="evidence" value="ECO:0007669"/>
    <property type="project" value="UniProtKB-KW"/>
</dbReference>
<keyword evidence="6 16" id="KW-0808">Transferase</keyword>
<proteinExistence type="inferred from homology"/>
<evidence type="ECO:0000256" key="10">
    <source>
        <dbReference type="ARBA" id="ARBA00023027"/>
    </source>
</evidence>
<dbReference type="Proteomes" id="UP000615796">
    <property type="component" value="Unassembled WGS sequence"/>
</dbReference>
<name>A0A9X0RBN0_VIBME</name>
<dbReference type="EMBL" id="JACRUP010000012">
    <property type="protein sequence ID" value="MBC5852346.1"/>
    <property type="molecule type" value="Genomic_DNA"/>
</dbReference>
<sequence>MQKVAVFGSAFNPPSLGHKHVLESLSHFDRVLLIPSISHAWGKTMLDYALRCRLVDAFIKDLATSHIELLAIEQALWQPDQSVTTYALLTHLQSQWPDAELTFVIGPDNFFRFHEFYRAEEIVRHWSVMVCPEKVNIRSTDIRQAIAAKENIQGLTTPSVAALLEQLQVYR</sequence>
<dbReference type="Gene3D" id="3.40.50.620">
    <property type="entry name" value="HUPs"/>
    <property type="match status" value="1"/>
</dbReference>
<evidence type="ECO:0000256" key="14">
    <source>
        <dbReference type="ARBA" id="ARBA00048721"/>
    </source>
</evidence>
<evidence type="ECO:0000256" key="6">
    <source>
        <dbReference type="ARBA" id="ARBA00022679"/>
    </source>
</evidence>
<dbReference type="InterPro" id="IPR005248">
    <property type="entry name" value="NadD/NMNAT"/>
</dbReference>
<evidence type="ECO:0000256" key="13">
    <source>
        <dbReference type="ARBA" id="ARBA00033353"/>
    </source>
</evidence>
<evidence type="ECO:0000313" key="17">
    <source>
        <dbReference type="Proteomes" id="UP000615796"/>
    </source>
</evidence>
<dbReference type="GO" id="GO:0009435">
    <property type="term" value="P:NAD+ biosynthetic process"/>
    <property type="evidence" value="ECO:0007669"/>
    <property type="project" value="InterPro"/>
</dbReference>
<comment type="caution">
    <text evidence="16">The sequence shown here is derived from an EMBL/GenBank/DDBJ whole genome shotgun (WGS) entry which is preliminary data.</text>
</comment>
<evidence type="ECO:0000256" key="12">
    <source>
        <dbReference type="ARBA" id="ARBA00033140"/>
    </source>
</evidence>